<feature type="compositionally biased region" description="Polar residues" evidence="1">
    <location>
        <begin position="1"/>
        <end position="24"/>
    </location>
</feature>
<name>A0A8H3B6K8_9AGAM</name>
<feature type="compositionally biased region" description="Low complexity" evidence="1">
    <location>
        <begin position="47"/>
        <end position="62"/>
    </location>
</feature>
<evidence type="ECO:0000313" key="2">
    <source>
        <dbReference type="EMBL" id="CAE6448541.1"/>
    </source>
</evidence>
<feature type="compositionally biased region" description="Basic and acidic residues" evidence="1">
    <location>
        <begin position="77"/>
        <end position="87"/>
    </location>
</feature>
<accession>A0A8H3B6K8</accession>
<reference evidence="2" key="1">
    <citation type="submission" date="2021-01" db="EMBL/GenBank/DDBJ databases">
        <authorList>
            <person name="Kaushik A."/>
        </authorList>
    </citation>
    <scope>NUCLEOTIDE SEQUENCE</scope>
    <source>
        <strain evidence="2">Type strain: AG8-Rh-89/</strain>
    </source>
</reference>
<feature type="region of interest" description="Disordered" evidence="1">
    <location>
        <begin position="155"/>
        <end position="179"/>
    </location>
</feature>
<feature type="compositionally biased region" description="Basic and acidic residues" evidence="1">
    <location>
        <begin position="155"/>
        <end position="173"/>
    </location>
</feature>
<feature type="region of interest" description="Disordered" evidence="1">
    <location>
        <begin position="1"/>
        <end position="136"/>
    </location>
</feature>
<dbReference type="EMBL" id="CAJMWZ010002085">
    <property type="protein sequence ID" value="CAE6448541.1"/>
    <property type="molecule type" value="Genomic_DNA"/>
</dbReference>
<feature type="compositionally biased region" description="Polar residues" evidence="1">
    <location>
        <begin position="315"/>
        <end position="327"/>
    </location>
</feature>
<feature type="compositionally biased region" description="Polar residues" evidence="1">
    <location>
        <begin position="63"/>
        <end position="76"/>
    </location>
</feature>
<sequence>MVTGSTFQDPVHSRPSQPLDNPSISFDAGPQLGPRRSNKSSMRSERTSLQSTSTDDTLSVSTRGNNPSHSFGSTQASDHHLRPKDSLSDPSHSLRTPYKASLLPHRPHKVLREHRLTTPDPEPYVIPKPSDTRQDNLDKEYTSLATKYIPRALKITETDNMPDRTLSKPKDTQRASSAATTELERLEMTLSSYLHSRNNQHESSTCPQTAASTLSRPGNTAKSSTTPKSQYKVEYKEPPTVYNKAQALLLNPKDYSFSDSSEIVKYLPYAPDTAISDSSLDIPGPFQVLTAPIEPLLQESSRQSSKSSPHRSTEKQQLIESQQSQPLLQEPTVTEIAEDILQIVESPTPTAGSQAPSIDLMLLDKSDWFSEVMSCLEQPVGNGESTELVHIAAKPEI</sequence>
<feature type="region of interest" description="Disordered" evidence="1">
    <location>
        <begin position="196"/>
        <end position="235"/>
    </location>
</feature>
<gene>
    <name evidence="2" type="ORF">RDB_LOCUS38733</name>
</gene>
<evidence type="ECO:0000256" key="1">
    <source>
        <dbReference type="SAM" id="MobiDB-lite"/>
    </source>
</evidence>
<organism evidence="2 3">
    <name type="scientific">Rhizoctonia solani</name>
    <dbReference type="NCBI Taxonomy" id="456999"/>
    <lineage>
        <taxon>Eukaryota</taxon>
        <taxon>Fungi</taxon>
        <taxon>Dikarya</taxon>
        <taxon>Basidiomycota</taxon>
        <taxon>Agaricomycotina</taxon>
        <taxon>Agaricomycetes</taxon>
        <taxon>Cantharellales</taxon>
        <taxon>Ceratobasidiaceae</taxon>
        <taxon>Rhizoctonia</taxon>
    </lineage>
</organism>
<proteinExistence type="predicted"/>
<evidence type="ECO:0000313" key="3">
    <source>
        <dbReference type="Proteomes" id="UP000663850"/>
    </source>
</evidence>
<protein>
    <submittedName>
        <fullName evidence="2">Uncharacterized protein</fullName>
    </submittedName>
</protein>
<dbReference type="Proteomes" id="UP000663850">
    <property type="component" value="Unassembled WGS sequence"/>
</dbReference>
<feature type="region of interest" description="Disordered" evidence="1">
    <location>
        <begin position="298"/>
        <end position="329"/>
    </location>
</feature>
<dbReference type="AlphaFoldDB" id="A0A8H3B6K8"/>
<comment type="caution">
    <text evidence="2">The sequence shown here is derived from an EMBL/GenBank/DDBJ whole genome shotgun (WGS) entry which is preliminary data.</text>
</comment>
<feature type="compositionally biased region" description="Polar residues" evidence="1">
    <location>
        <begin position="196"/>
        <end position="229"/>
    </location>
</feature>